<feature type="binding site" evidence="10">
    <location>
        <position position="262"/>
    </location>
    <ligand>
        <name>Zn(2+)</name>
        <dbReference type="ChEBI" id="CHEBI:29105"/>
    </ligand>
</feature>
<dbReference type="Gene3D" id="1.20.120.640">
    <property type="entry name" value="Anticodon-binding domain of a subclass of class I aminoacyl-tRNA synthetases"/>
    <property type="match status" value="1"/>
</dbReference>
<comment type="catalytic activity">
    <reaction evidence="9 10">
        <text>1D-myo-inositol 2-amino-2-deoxy-alpha-D-glucopyranoside + L-cysteine + ATP = 1D-myo-inositol 2-(L-cysteinylamino)-2-deoxy-alpha-D-glucopyranoside + AMP + diphosphate + H(+)</text>
        <dbReference type="Rhea" id="RHEA:26176"/>
        <dbReference type="ChEBI" id="CHEBI:15378"/>
        <dbReference type="ChEBI" id="CHEBI:30616"/>
        <dbReference type="ChEBI" id="CHEBI:33019"/>
        <dbReference type="ChEBI" id="CHEBI:35235"/>
        <dbReference type="ChEBI" id="CHEBI:58886"/>
        <dbReference type="ChEBI" id="CHEBI:58887"/>
        <dbReference type="ChEBI" id="CHEBI:456215"/>
        <dbReference type="EC" id="6.3.1.13"/>
    </reaction>
</comment>
<evidence type="ECO:0000313" key="13">
    <source>
        <dbReference type="EMBL" id="GAA3612684.1"/>
    </source>
</evidence>
<dbReference type="HAMAP" id="MF_01697">
    <property type="entry name" value="MshC"/>
    <property type="match status" value="1"/>
</dbReference>
<organism evidence="13 14">
    <name type="scientific">Kineosporia mesophila</name>
    <dbReference type="NCBI Taxonomy" id="566012"/>
    <lineage>
        <taxon>Bacteria</taxon>
        <taxon>Bacillati</taxon>
        <taxon>Actinomycetota</taxon>
        <taxon>Actinomycetes</taxon>
        <taxon>Kineosporiales</taxon>
        <taxon>Kineosporiaceae</taxon>
        <taxon>Kineosporia</taxon>
    </lineage>
</organism>
<feature type="binding site" evidence="10">
    <location>
        <begin position="81"/>
        <end position="83"/>
    </location>
    <ligand>
        <name>L-cysteinyl-5'-AMP</name>
        <dbReference type="ChEBI" id="CHEBI:144924"/>
    </ligand>
</feature>
<dbReference type="RefSeq" id="WP_231482037.1">
    <property type="nucleotide sequence ID" value="NZ_BAAAZO010000004.1"/>
</dbReference>
<proteinExistence type="inferred from homology"/>
<comment type="subunit">
    <text evidence="3 10">Monomer.</text>
</comment>
<comment type="cofactor">
    <cofactor evidence="10">
        <name>Zn(2+)</name>
        <dbReference type="ChEBI" id="CHEBI:29105"/>
    </cofactor>
    <text evidence="10">Binds 1 zinc ion per subunit.</text>
</comment>
<keyword evidence="8 10" id="KW-0067">ATP-binding</keyword>
<comment type="function">
    <text evidence="1 10">Catalyzes the ATP-dependent condensation of GlcN-Ins and L-cysteine to form L-Cys-GlcN-Ins.</text>
</comment>
<dbReference type="InterPro" id="IPR014729">
    <property type="entry name" value="Rossmann-like_a/b/a_fold"/>
</dbReference>
<gene>
    <name evidence="10 13" type="primary">mshC</name>
    <name evidence="13" type="ORF">GCM10022223_30980</name>
</gene>
<sequence length="418" mass="45344">MIPWPSPAVPRLPGSGAPVRVFDSSERTLVTTRPEGEARMYVCGITPYDATHIGHASTYVAFDLLHRAWLDAGHEVFYVQNVTDVDDPLLERANATGDDWRALADRETDRFKDDMVALGVIAPRVFMTAVESVPLVVEAVQNLLKDGKAYLVPTPDALNSGAQDVYFDVSADPDFGRVAQLPADQARSTFAERGGDPDREGKRGPLDPLLWRVAREGEPSWEGETLGAGRPGWHIECASIALRHLGMGFDVQAGGDDLLFPHHEMSASHGQVITGDQPFAQHYAHAGMVRLDGEKMSKSRGNLVFVSKLRAAGVDPQTIRLAILAHHYRTSWDWTDEGLAAAQVRLDRWKDALSRQEGPDPEPVLAAVREAVGTDLDAPKALAAVDAWVDEVLTTGGSVEGAPGLVARTIDGLLGVRF</sequence>
<feature type="binding site" evidence="10">
    <location>
        <position position="237"/>
    </location>
    <ligand>
        <name>Zn(2+)</name>
        <dbReference type="ChEBI" id="CHEBI:29105"/>
    </ligand>
</feature>
<evidence type="ECO:0000256" key="5">
    <source>
        <dbReference type="ARBA" id="ARBA00022723"/>
    </source>
</evidence>
<dbReference type="InterPro" id="IPR032678">
    <property type="entry name" value="tRNA-synt_1_cat_dom"/>
</dbReference>
<feature type="binding site" evidence="10">
    <location>
        <begin position="43"/>
        <end position="46"/>
    </location>
    <ligand>
        <name>L-cysteinyl-5'-AMP</name>
        <dbReference type="ChEBI" id="CHEBI:144924"/>
    </ligand>
</feature>
<dbReference type="Pfam" id="PF01406">
    <property type="entry name" value="tRNA-synt_1e"/>
    <property type="match status" value="1"/>
</dbReference>
<comment type="similarity">
    <text evidence="2 10">Belongs to the class-I aminoacyl-tRNA synthetase family. MshC subfamily.</text>
</comment>
<evidence type="ECO:0000256" key="4">
    <source>
        <dbReference type="ARBA" id="ARBA00022598"/>
    </source>
</evidence>
<dbReference type="SUPFAM" id="SSF52374">
    <property type="entry name" value="Nucleotidylyl transferase"/>
    <property type="match status" value="1"/>
</dbReference>
<dbReference type="PRINTS" id="PR00983">
    <property type="entry name" value="TRNASYNTHCYS"/>
</dbReference>
<keyword evidence="6 10" id="KW-0547">Nucleotide-binding</keyword>
<evidence type="ECO:0000256" key="2">
    <source>
        <dbReference type="ARBA" id="ARBA00007723"/>
    </source>
</evidence>
<keyword evidence="4 10" id="KW-0436">Ligase</keyword>
<dbReference type="InterPro" id="IPR024909">
    <property type="entry name" value="Cys-tRNA/MSH_ligase"/>
</dbReference>
<dbReference type="GO" id="GO:0016874">
    <property type="term" value="F:ligase activity"/>
    <property type="evidence" value="ECO:0007669"/>
    <property type="project" value="UniProtKB-KW"/>
</dbReference>
<dbReference type="EC" id="6.3.1.13" evidence="10"/>
<feature type="domain" description="tRNA synthetases class I catalytic" evidence="12">
    <location>
        <begin position="35"/>
        <end position="343"/>
    </location>
</feature>
<feature type="binding site" evidence="10">
    <location>
        <position position="43"/>
    </location>
    <ligand>
        <name>Zn(2+)</name>
        <dbReference type="ChEBI" id="CHEBI:29105"/>
    </ligand>
</feature>
<feature type="binding site" evidence="10">
    <location>
        <position position="58"/>
    </location>
    <ligand>
        <name>L-cysteinyl-5'-AMP</name>
        <dbReference type="ChEBI" id="CHEBI:144924"/>
    </ligand>
</feature>
<feature type="binding site" evidence="10">
    <location>
        <position position="233"/>
    </location>
    <ligand>
        <name>L-cysteinyl-5'-AMP</name>
        <dbReference type="ChEBI" id="CHEBI:144924"/>
    </ligand>
</feature>
<evidence type="ECO:0000256" key="8">
    <source>
        <dbReference type="ARBA" id="ARBA00022840"/>
    </source>
</evidence>
<dbReference type="NCBIfam" id="TIGR03447">
    <property type="entry name" value="mycothiol_MshC"/>
    <property type="match status" value="1"/>
</dbReference>
<dbReference type="Proteomes" id="UP001501074">
    <property type="component" value="Unassembled WGS sequence"/>
</dbReference>
<evidence type="ECO:0000256" key="10">
    <source>
        <dbReference type="HAMAP-Rule" id="MF_01697"/>
    </source>
</evidence>
<name>A0ABP6ZLE6_9ACTN</name>
<dbReference type="EMBL" id="BAAAZO010000004">
    <property type="protein sequence ID" value="GAA3612684.1"/>
    <property type="molecule type" value="Genomic_DNA"/>
</dbReference>
<feature type="binding site" evidence="10">
    <location>
        <begin position="255"/>
        <end position="257"/>
    </location>
    <ligand>
        <name>L-cysteinyl-5'-AMP</name>
        <dbReference type="ChEBI" id="CHEBI:144924"/>
    </ligand>
</feature>
<keyword evidence="14" id="KW-1185">Reference proteome</keyword>
<dbReference type="Gene3D" id="3.40.50.620">
    <property type="entry name" value="HUPs"/>
    <property type="match status" value="1"/>
</dbReference>
<evidence type="ECO:0000256" key="11">
    <source>
        <dbReference type="SAM" id="MobiDB-lite"/>
    </source>
</evidence>
<feature type="short sequence motif" description="'KMSKS' region" evidence="10">
    <location>
        <begin position="295"/>
        <end position="299"/>
    </location>
</feature>
<feature type="short sequence motif" description="'HIGH' region" evidence="10">
    <location>
        <begin position="45"/>
        <end position="55"/>
    </location>
</feature>
<keyword evidence="5 10" id="KW-0479">Metal-binding</keyword>
<comment type="caution">
    <text evidence="13">The sequence shown here is derived from an EMBL/GenBank/DDBJ whole genome shotgun (WGS) entry which is preliminary data.</text>
</comment>
<feature type="binding site" evidence="10">
    <location>
        <position position="289"/>
    </location>
    <ligand>
        <name>L-cysteinyl-5'-AMP</name>
        <dbReference type="ChEBI" id="CHEBI:144924"/>
    </ligand>
</feature>
<reference evidence="14" key="1">
    <citation type="journal article" date="2019" name="Int. J. Syst. Evol. Microbiol.">
        <title>The Global Catalogue of Microorganisms (GCM) 10K type strain sequencing project: providing services to taxonomists for standard genome sequencing and annotation.</title>
        <authorList>
            <consortium name="The Broad Institute Genomics Platform"/>
            <consortium name="The Broad Institute Genome Sequencing Center for Infectious Disease"/>
            <person name="Wu L."/>
            <person name="Ma J."/>
        </authorList>
    </citation>
    <scope>NUCLEOTIDE SEQUENCE [LARGE SCALE GENOMIC DNA]</scope>
    <source>
        <strain evidence="14">JCM 16902</strain>
    </source>
</reference>
<feature type="region of interest" description="Disordered" evidence="11">
    <location>
        <begin position="186"/>
        <end position="206"/>
    </location>
</feature>
<keyword evidence="7 10" id="KW-0862">Zinc</keyword>
<evidence type="ECO:0000256" key="6">
    <source>
        <dbReference type="ARBA" id="ARBA00022741"/>
    </source>
</evidence>
<evidence type="ECO:0000256" key="3">
    <source>
        <dbReference type="ARBA" id="ARBA00011245"/>
    </source>
</evidence>
<feature type="compositionally biased region" description="Basic and acidic residues" evidence="11">
    <location>
        <begin position="193"/>
        <end position="205"/>
    </location>
</feature>
<evidence type="ECO:0000259" key="12">
    <source>
        <dbReference type="Pfam" id="PF01406"/>
    </source>
</evidence>
<protein>
    <recommendedName>
        <fullName evidence="10">L-cysteine:1D-myo-inositol 2-amino-2-deoxy-alpha-D-glucopyranoside ligase</fullName>
        <shortName evidence="10">L-Cys:GlcN-Ins ligase</shortName>
        <ecNumber evidence="10">6.3.1.13</ecNumber>
    </recommendedName>
    <alternativeName>
        <fullName evidence="10">Mycothiol ligase</fullName>
        <shortName evidence="10">MSH ligase</shortName>
    </alternativeName>
</protein>
<accession>A0ABP6ZLE6</accession>
<dbReference type="InterPro" id="IPR017812">
    <property type="entry name" value="Mycothiol_ligase_MshC"/>
</dbReference>
<evidence type="ECO:0000256" key="7">
    <source>
        <dbReference type="ARBA" id="ARBA00022833"/>
    </source>
</evidence>
<dbReference type="PANTHER" id="PTHR10890">
    <property type="entry name" value="CYSTEINYL-TRNA SYNTHETASE"/>
    <property type="match status" value="1"/>
</dbReference>
<evidence type="ECO:0000313" key="14">
    <source>
        <dbReference type="Proteomes" id="UP001501074"/>
    </source>
</evidence>
<evidence type="ECO:0000256" key="1">
    <source>
        <dbReference type="ARBA" id="ARBA00003679"/>
    </source>
</evidence>
<evidence type="ECO:0000256" key="9">
    <source>
        <dbReference type="ARBA" id="ARBA00048350"/>
    </source>
</evidence>
<dbReference type="PANTHER" id="PTHR10890:SF3">
    <property type="entry name" value="CYSTEINE--TRNA LIGASE, CYTOPLASMIC"/>
    <property type="match status" value="1"/>
</dbReference>
<feature type="short sequence motif" description="'ERGGDP' region" evidence="10">
    <location>
        <begin position="192"/>
        <end position="197"/>
    </location>
</feature>